<dbReference type="Pfam" id="PF08659">
    <property type="entry name" value="KR"/>
    <property type="match status" value="1"/>
</dbReference>
<dbReference type="Gene3D" id="3.40.50.720">
    <property type="entry name" value="NAD(P)-binding Rossmann-like Domain"/>
    <property type="match status" value="1"/>
</dbReference>
<dbReference type="EMBL" id="CP044623">
    <property type="protein sequence ID" value="QRD94495.1"/>
    <property type="molecule type" value="Genomic_DNA"/>
</dbReference>
<dbReference type="VEuPathDB" id="FungiDB:F9C07_11795"/>
<dbReference type="Proteomes" id="UP000596276">
    <property type="component" value="Chromosome 6"/>
</dbReference>
<keyword evidence="3" id="KW-1185">Reference proteome</keyword>
<reference evidence="3" key="1">
    <citation type="journal article" date="2021" name="G3 (Bethesda)">
        <title>Chromosome assembled and annotated genome sequence of Aspergillus flavus NRRL 3357.</title>
        <authorList>
            <person name="Skerker J.M."/>
            <person name="Pianalto K.M."/>
            <person name="Mondo S.J."/>
            <person name="Yang K."/>
            <person name="Arkin A.P."/>
            <person name="Keller N.P."/>
            <person name="Grigoriev I.V."/>
            <person name="Louise Glass N.L."/>
        </authorList>
    </citation>
    <scope>NUCLEOTIDE SEQUENCE [LARGE SCALE GENOMIC DNA]</scope>
    <source>
        <strain evidence="3">ATCC 200026 / FGSC A1120 / IAM 13836 / NRRL 3357 / JCM 12722 / SRRC 167</strain>
    </source>
</reference>
<proteinExistence type="predicted"/>
<gene>
    <name evidence="2" type="ORF">F9C07_11795</name>
</gene>
<feature type="domain" description="Ketoreductase (KR)" evidence="1">
    <location>
        <begin position="15"/>
        <end position="83"/>
    </location>
</feature>
<protein>
    <recommendedName>
        <fullName evidence="1">Ketoreductase (KR) domain-containing protein</fullName>
    </recommendedName>
</protein>
<dbReference type="InterPro" id="IPR036291">
    <property type="entry name" value="NAD(P)-bd_dom_sf"/>
</dbReference>
<dbReference type="InterPro" id="IPR013968">
    <property type="entry name" value="PKS_KR"/>
</dbReference>
<evidence type="ECO:0000259" key="1">
    <source>
        <dbReference type="Pfam" id="PF08659"/>
    </source>
</evidence>
<name>A0A7U2R4R5_ASPFN</name>
<evidence type="ECO:0000313" key="3">
    <source>
        <dbReference type="Proteomes" id="UP000596276"/>
    </source>
</evidence>
<accession>A0A7U2R4R5</accession>
<dbReference type="SUPFAM" id="SSF51735">
    <property type="entry name" value="NAD(P)-binding Rossmann-fold domains"/>
    <property type="match status" value="1"/>
</dbReference>
<evidence type="ECO:0000313" key="2">
    <source>
        <dbReference type="EMBL" id="QRD94495.1"/>
    </source>
</evidence>
<sequence length="86" mass="9542">MVLTNLKQLQELHELTRSQHLDLTVQVVRGDISIGDDISRAISCATKLIKGVVQAAMVLKDTLFTEMSLARFKQVLHPKMLGTILA</sequence>
<dbReference type="VEuPathDB" id="FungiDB:AFLA_010302"/>
<organism evidence="2 3">
    <name type="scientific">Aspergillus flavus (strain ATCC 200026 / FGSC A1120 / IAM 13836 / NRRL 3357 / JCM 12722 / SRRC 167)</name>
    <dbReference type="NCBI Taxonomy" id="332952"/>
    <lineage>
        <taxon>Eukaryota</taxon>
        <taxon>Fungi</taxon>
        <taxon>Dikarya</taxon>
        <taxon>Ascomycota</taxon>
        <taxon>Pezizomycotina</taxon>
        <taxon>Eurotiomycetes</taxon>
        <taxon>Eurotiomycetidae</taxon>
        <taxon>Eurotiales</taxon>
        <taxon>Aspergillaceae</taxon>
        <taxon>Aspergillus</taxon>
        <taxon>Aspergillus subgen. Circumdati</taxon>
    </lineage>
</organism>
<dbReference type="AlphaFoldDB" id="A0A7U2R4R5"/>